<comment type="function">
    <text evidence="1">General (non sugar-specific) component of the phosphoenolpyruvate-dependent sugar phosphotransferase system (sugar PTS). This major carbohydrate active-transport system catalyzes the phosphorylation of incoming sugar substrates concomitantly with their translocation across the cell membrane. The phosphoryl group from phosphoenolpyruvate (PEP) is transferred to the phosphoryl carrier protein HPr by enzyme I. Phospho-HPr then transfers it to the PTS EIIA domain.</text>
</comment>
<dbReference type="InterPro" id="IPR000032">
    <property type="entry name" value="HPr-like"/>
</dbReference>
<evidence type="ECO:0000256" key="2">
    <source>
        <dbReference type="ARBA" id="ARBA00004496"/>
    </source>
</evidence>
<comment type="caution">
    <text evidence="7">The sequence shown here is derived from an EMBL/GenBank/DDBJ whole genome shotgun (WGS) entry which is preliminary data.</text>
</comment>
<feature type="domain" description="HPr" evidence="6">
    <location>
        <begin position="1"/>
        <end position="89"/>
    </location>
</feature>
<keyword evidence="8" id="KW-1185">Reference proteome</keyword>
<dbReference type="InterPro" id="IPR001020">
    <property type="entry name" value="PTS_HPr_His_P_site"/>
</dbReference>
<proteinExistence type="predicted"/>
<sequence length="89" mass="9392">MKEFTCTIIDPAGLHARPASIIVGTAGKFKSDSKVISAGREGNLKSIMNIMALGVKHGTEITIKISGEDEEAALQAIKDALVSNNLIKL</sequence>
<dbReference type="EMBL" id="ADNC01000002">
    <property type="protein sequence ID" value="EFF41851.1"/>
    <property type="molecule type" value="Genomic_DNA"/>
</dbReference>
<name>D4XV31_9BACT</name>
<dbReference type="eggNOG" id="COG1925">
    <property type="taxonomic scope" value="Bacteria"/>
</dbReference>
<dbReference type="Gene3D" id="3.30.1340.10">
    <property type="entry name" value="HPr-like"/>
    <property type="match status" value="1"/>
</dbReference>
<evidence type="ECO:0000256" key="4">
    <source>
        <dbReference type="ARBA" id="ARBA00022490"/>
    </source>
</evidence>
<dbReference type="GO" id="GO:0009401">
    <property type="term" value="P:phosphoenolpyruvate-dependent sugar phosphotransferase system"/>
    <property type="evidence" value="ECO:0007669"/>
    <property type="project" value="UniProtKB-KW"/>
</dbReference>
<evidence type="ECO:0000313" key="8">
    <source>
        <dbReference type="Proteomes" id="UP000004757"/>
    </source>
</evidence>
<dbReference type="GO" id="GO:0005737">
    <property type="term" value="C:cytoplasm"/>
    <property type="evidence" value="ECO:0007669"/>
    <property type="project" value="UniProtKB-SubCell"/>
</dbReference>
<evidence type="ECO:0000256" key="3">
    <source>
        <dbReference type="ARBA" id="ARBA00020422"/>
    </source>
</evidence>
<dbReference type="CDD" id="cd00367">
    <property type="entry name" value="PTS-HPr_like"/>
    <property type="match status" value="1"/>
</dbReference>
<dbReference type="PRINTS" id="PR00107">
    <property type="entry name" value="PHOSPHOCPHPR"/>
</dbReference>
<organism evidence="7 8">
    <name type="scientific">Mycoplasmopsis alligatoris A21JP2</name>
    <dbReference type="NCBI Taxonomy" id="747682"/>
    <lineage>
        <taxon>Bacteria</taxon>
        <taxon>Bacillati</taxon>
        <taxon>Mycoplasmatota</taxon>
        <taxon>Mycoplasmoidales</taxon>
        <taxon>Metamycoplasmataceae</taxon>
        <taxon>Mycoplasmopsis</taxon>
    </lineage>
</organism>
<accession>D4XV31</accession>
<dbReference type="PROSITE" id="PS51350">
    <property type="entry name" value="PTS_HPR_DOM"/>
    <property type="match status" value="1"/>
</dbReference>
<dbReference type="STRING" id="747682.MALL_0192"/>
<dbReference type="InterPro" id="IPR002114">
    <property type="entry name" value="PTS_HPr_Ser_P_site"/>
</dbReference>
<dbReference type="PANTHER" id="PTHR33705">
    <property type="entry name" value="PHOSPHOCARRIER PROTEIN HPR"/>
    <property type="match status" value="1"/>
</dbReference>
<dbReference type="InterPro" id="IPR035895">
    <property type="entry name" value="HPr-like_sf"/>
</dbReference>
<evidence type="ECO:0000256" key="5">
    <source>
        <dbReference type="ARBA" id="ARBA00022683"/>
    </source>
</evidence>
<evidence type="ECO:0000256" key="1">
    <source>
        <dbReference type="ARBA" id="ARBA00003681"/>
    </source>
</evidence>
<dbReference type="AlphaFoldDB" id="D4XV31"/>
<keyword evidence="4" id="KW-0963">Cytoplasm</keyword>
<comment type="subcellular location">
    <subcellularLocation>
        <location evidence="2">Cytoplasm</location>
    </subcellularLocation>
</comment>
<protein>
    <recommendedName>
        <fullName evidence="3">Phosphocarrier protein HPr</fullName>
    </recommendedName>
</protein>
<dbReference type="PROSITE" id="PS00589">
    <property type="entry name" value="PTS_HPR_SER"/>
    <property type="match status" value="1"/>
</dbReference>
<evidence type="ECO:0000259" key="6">
    <source>
        <dbReference type="PROSITE" id="PS51350"/>
    </source>
</evidence>
<dbReference type="PROSITE" id="PS00369">
    <property type="entry name" value="PTS_HPR_HIS"/>
    <property type="match status" value="1"/>
</dbReference>
<dbReference type="NCBIfam" id="TIGR01003">
    <property type="entry name" value="PTS_HPr_family"/>
    <property type="match status" value="1"/>
</dbReference>
<dbReference type="InterPro" id="IPR050399">
    <property type="entry name" value="HPr"/>
</dbReference>
<dbReference type="Pfam" id="PF00381">
    <property type="entry name" value="PTS-HPr"/>
    <property type="match status" value="1"/>
</dbReference>
<dbReference type="SUPFAM" id="SSF55594">
    <property type="entry name" value="HPr-like"/>
    <property type="match status" value="1"/>
</dbReference>
<evidence type="ECO:0000313" key="7">
    <source>
        <dbReference type="EMBL" id="EFF41851.1"/>
    </source>
</evidence>
<dbReference type="Proteomes" id="UP000004757">
    <property type="component" value="Unassembled WGS sequence"/>
</dbReference>
<dbReference type="PANTHER" id="PTHR33705:SF2">
    <property type="entry name" value="PHOSPHOCARRIER PROTEIN NPR"/>
    <property type="match status" value="1"/>
</dbReference>
<dbReference type="OrthoDB" id="9809047at2"/>
<gene>
    <name evidence="7" type="ORF">MALL_0192</name>
</gene>
<reference evidence="7 8" key="1">
    <citation type="submission" date="2010-03" db="EMBL/GenBank/DDBJ databases">
        <authorList>
            <person name="Glass J.I."/>
            <person name="Benders G.A."/>
            <person name="Durkin A.S."/>
            <person name="Farmerie W.G."/>
            <person name="Hlavinka K."/>
            <person name="Hostetler J."/>
            <person name="Jackson J."/>
            <person name="May M.A."/>
            <person name="Miller R.H."/>
            <person name="Paralanov V."/>
            <person name="Radune D."/>
            <person name="Szczypinski B."/>
            <person name="Brown D.R."/>
        </authorList>
    </citation>
    <scope>NUCLEOTIDE SEQUENCE [LARGE SCALE GENOMIC DNA]</scope>
    <source>
        <strain evidence="7 8">A21JP2</strain>
    </source>
</reference>
<dbReference type="RefSeq" id="WP_005683132.1">
    <property type="nucleotide sequence ID" value="NZ_ADNC01000002.1"/>
</dbReference>
<keyword evidence="5" id="KW-0598">Phosphotransferase system</keyword>